<protein>
    <submittedName>
        <fullName evidence="1">Putative metal-binding protein DUF2103</fullName>
    </submittedName>
</protein>
<keyword evidence="2" id="KW-1185">Reference proteome</keyword>
<dbReference type="EMBL" id="RCCJ01000001">
    <property type="protein sequence ID" value="RLJ69909.1"/>
    <property type="molecule type" value="Genomic_DNA"/>
</dbReference>
<sequence length="94" mass="10856">MGKHRSGKLKVEHHLLEGLENVLGELQRWDVVDSIIPGRIKRQNRGRGSKGIFLKYKTVSGYKLLYKNGTSVQEVFVVCNDYKGFEKLFKERFG</sequence>
<evidence type="ECO:0000313" key="2">
    <source>
        <dbReference type="Proteomes" id="UP000267841"/>
    </source>
</evidence>
<dbReference type="Proteomes" id="UP000267841">
    <property type="component" value="Unassembled WGS sequence"/>
</dbReference>
<dbReference type="InterPro" id="IPR018664">
    <property type="entry name" value="DUF2103_metal-binding"/>
</dbReference>
<gene>
    <name evidence="1" type="ORF">BCF55_0168</name>
</gene>
<organism evidence="1 2">
    <name type="scientific">Hydrogenivirga caldilitoris</name>
    <dbReference type="NCBI Taxonomy" id="246264"/>
    <lineage>
        <taxon>Bacteria</taxon>
        <taxon>Pseudomonadati</taxon>
        <taxon>Aquificota</taxon>
        <taxon>Aquificia</taxon>
        <taxon>Aquificales</taxon>
        <taxon>Aquificaceae</taxon>
        <taxon>Hydrogenivirga</taxon>
    </lineage>
</organism>
<accession>A0A497XP61</accession>
<evidence type="ECO:0000313" key="1">
    <source>
        <dbReference type="EMBL" id="RLJ69909.1"/>
    </source>
</evidence>
<dbReference type="AlphaFoldDB" id="A0A497XP61"/>
<dbReference type="OrthoDB" id="14838at2"/>
<proteinExistence type="predicted"/>
<dbReference type="Pfam" id="PF09876">
    <property type="entry name" value="DUF2103"/>
    <property type="match status" value="1"/>
</dbReference>
<comment type="caution">
    <text evidence="1">The sequence shown here is derived from an EMBL/GenBank/DDBJ whole genome shotgun (WGS) entry which is preliminary data.</text>
</comment>
<dbReference type="RefSeq" id="WP_121008860.1">
    <property type="nucleotide sequence ID" value="NZ_RCCJ01000001.1"/>
</dbReference>
<reference evidence="1 2" key="1">
    <citation type="submission" date="2018-10" db="EMBL/GenBank/DDBJ databases">
        <title>Genomic Encyclopedia of Archaeal and Bacterial Type Strains, Phase II (KMG-II): from individual species to whole genera.</title>
        <authorList>
            <person name="Goeker M."/>
        </authorList>
    </citation>
    <scope>NUCLEOTIDE SEQUENCE [LARGE SCALE GENOMIC DNA]</scope>
    <source>
        <strain evidence="1 2">DSM 16510</strain>
    </source>
</reference>
<name>A0A497XP61_9AQUI</name>